<keyword evidence="1" id="KW-0175">Coiled coil</keyword>
<evidence type="ECO:0000313" key="4">
    <source>
        <dbReference type="Proteomes" id="UP000332933"/>
    </source>
</evidence>
<evidence type="ECO:0000313" key="2">
    <source>
        <dbReference type="EMBL" id="KAF0699570.1"/>
    </source>
</evidence>
<accession>A0A485KNY6</accession>
<reference evidence="2" key="2">
    <citation type="submission" date="2019-06" db="EMBL/GenBank/DDBJ databases">
        <title>Genomics analysis of Aphanomyces spp. identifies a new class of oomycete effector associated with host adaptation.</title>
        <authorList>
            <person name="Gaulin E."/>
        </authorList>
    </citation>
    <scope>NUCLEOTIDE SEQUENCE</scope>
    <source>
        <strain evidence="2">CBS 578.67</strain>
    </source>
</reference>
<sequence length="320" mass="35576">MSTAVPPPCLDDATMFDDVVASLAFTSILPLKTKRRATPFRKIQRLRSEIVTLTDTLETLRSARRQRGAAMTLRATLRHAVSQANAKVEALVDSLRRQECRRALVAAHQQIERHASIHRHMERERMRMESVFAGQRRGVAQTPAADGGIDFTSVHTTLATVSAATYATTYWQIFAAHLPLRLDTLTIELVDRIDQDTLCVQLVIHGRAMRYIIQRFQPAKARTVFIMASMPPGDLMTWVSDEVSWRVVDAIADTMASVATCDLMHAPPSLPALDLGHLTCLEVSKALVARHVDRVMMEAAQPPPSPPLSPSSFSEMVFPF</sequence>
<dbReference type="EMBL" id="CAADRA010005190">
    <property type="protein sequence ID" value="VFT86755.1"/>
    <property type="molecule type" value="Genomic_DNA"/>
</dbReference>
<proteinExistence type="predicted"/>
<evidence type="ECO:0000313" key="3">
    <source>
        <dbReference type="EMBL" id="VFT86755.1"/>
    </source>
</evidence>
<dbReference type="EMBL" id="VJMH01005169">
    <property type="protein sequence ID" value="KAF0699570.1"/>
    <property type="molecule type" value="Genomic_DNA"/>
</dbReference>
<reference evidence="3 4" key="1">
    <citation type="submission" date="2019-03" db="EMBL/GenBank/DDBJ databases">
        <authorList>
            <person name="Gaulin E."/>
            <person name="Dumas B."/>
        </authorList>
    </citation>
    <scope>NUCLEOTIDE SEQUENCE [LARGE SCALE GENOMIC DNA]</scope>
    <source>
        <strain evidence="3">CBS 568.67</strain>
    </source>
</reference>
<keyword evidence="4" id="KW-1185">Reference proteome</keyword>
<evidence type="ECO:0000256" key="1">
    <source>
        <dbReference type="SAM" id="Coils"/>
    </source>
</evidence>
<dbReference type="AlphaFoldDB" id="A0A485KNY6"/>
<organism evidence="3 4">
    <name type="scientific">Aphanomyces stellatus</name>
    <dbReference type="NCBI Taxonomy" id="120398"/>
    <lineage>
        <taxon>Eukaryota</taxon>
        <taxon>Sar</taxon>
        <taxon>Stramenopiles</taxon>
        <taxon>Oomycota</taxon>
        <taxon>Saprolegniomycetes</taxon>
        <taxon>Saprolegniales</taxon>
        <taxon>Verrucalvaceae</taxon>
        <taxon>Aphanomyces</taxon>
    </lineage>
</organism>
<gene>
    <name evidence="3" type="primary">Aste57867_9876</name>
    <name evidence="2" type="ORF">As57867_009837</name>
    <name evidence="3" type="ORF">ASTE57867_9876</name>
</gene>
<feature type="coiled-coil region" evidence="1">
    <location>
        <begin position="43"/>
        <end position="101"/>
    </location>
</feature>
<dbReference type="Proteomes" id="UP000332933">
    <property type="component" value="Unassembled WGS sequence"/>
</dbReference>
<protein>
    <submittedName>
        <fullName evidence="3">Aste57867_9876 protein</fullName>
    </submittedName>
</protein>
<name>A0A485KNY6_9STRA</name>